<dbReference type="UniPathway" id="UPA00904">
    <property type="reaction ID" value="UER00874"/>
</dbReference>
<comment type="similarity">
    <text evidence="5">Belongs to the EIF-2B alpha/beta/delta subunits family. MtnA subfamily.</text>
</comment>
<dbReference type="STRING" id="295108.HT99x_02057"/>
<dbReference type="EMBL" id="LKAJ01000008">
    <property type="protein sequence ID" value="KRG20840.1"/>
    <property type="molecule type" value="Genomic_DNA"/>
</dbReference>
<feature type="site" description="Transition state stabilizer" evidence="5">
    <location>
        <position position="147"/>
    </location>
</feature>
<dbReference type="NCBIfam" id="NF004326">
    <property type="entry name" value="PRK05720.1"/>
    <property type="match status" value="1"/>
</dbReference>
<reference evidence="7" key="2">
    <citation type="journal article" date="2016" name="Genome Announc.">
        <title>Draft Genome Sequences of Two Novel Amoeba-Resistant Intranuclear Bacteria, 'Candidatus Berkiella cookevillensis' and 'Candidatus Berkiella aquae'.</title>
        <authorList>
            <person name="Mehari Y.T."/>
            <person name="Arivett B.A."/>
            <person name="Farone A.L."/>
            <person name="Gunderson J.H."/>
            <person name="Farone M.B."/>
        </authorList>
    </citation>
    <scope>NUCLEOTIDE SEQUENCE</scope>
    <source>
        <strain evidence="7">HT99</strain>
    </source>
</reference>
<evidence type="ECO:0000256" key="4">
    <source>
        <dbReference type="ARBA" id="ARBA00058145"/>
    </source>
</evidence>
<feature type="binding site" evidence="5">
    <location>
        <position position="186"/>
    </location>
    <ligand>
        <name>substrate</name>
    </ligand>
</feature>
<feature type="binding site" evidence="5">
    <location>
        <begin position="50"/>
        <end position="52"/>
    </location>
    <ligand>
        <name>substrate</name>
    </ligand>
</feature>
<dbReference type="GO" id="GO:0046523">
    <property type="term" value="F:S-methyl-5-thioribose-1-phosphate isomerase activity"/>
    <property type="evidence" value="ECO:0007669"/>
    <property type="project" value="UniProtKB-UniRule"/>
</dbReference>
<comment type="pathway">
    <text evidence="5">Amino-acid biosynthesis; L-methionine biosynthesis via salvage pathway; L-methionine from S-methyl-5-thio-alpha-D-ribose 1-phosphate: step 1/6.</text>
</comment>
<dbReference type="InterPro" id="IPR042529">
    <property type="entry name" value="IF_2B-like_C"/>
</dbReference>
<dbReference type="AlphaFoldDB" id="A0A0Q9YXH3"/>
<evidence type="ECO:0000256" key="2">
    <source>
        <dbReference type="ARBA" id="ARBA00050906"/>
    </source>
</evidence>
<keyword evidence="1 5" id="KW-0413">Isomerase</keyword>
<dbReference type="NCBIfam" id="TIGR00512">
    <property type="entry name" value="salvage_mtnA"/>
    <property type="match status" value="1"/>
</dbReference>
<comment type="function">
    <text evidence="4">Catalyzes the interconversion of methylthioribose-1-phosphate (MTR-1-P) into methylthioribulose-1-phosphate (MTRu-1-P). Also catalyzes the interconversion of 5-deoxyribose 1-phosphate and 5-deoxyribulose 1-phosphate. Part of a bifunctional DHAP-shunt salvage pathway for SAM by-products.</text>
</comment>
<reference evidence="6" key="1">
    <citation type="submission" date="2015-09" db="EMBL/GenBank/DDBJ databases">
        <title>Draft Genome Sequences of Two Novel Amoeba-resistant Intranuclear Bacteria, Candidatus Berkiella cookevillensis and Candidatus Berkiella aquae.</title>
        <authorList>
            <person name="Mehari Y.T."/>
            <person name="Arivett B.A."/>
            <person name="Farone A.L."/>
            <person name="Gunderson J.H."/>
            <person name="Farone M.B."/>
        </authorList>
    </citation>
    <scope>NUCLEOTIDE SEQUENCE [LARGE SCALE GENOMIC DNA]</scope>
    <source>
        <strain evidence="6">HT99</strain>
    </source>
</reference>
<dbReference type="Gene3D" id="1.20.120.420">
    <property type="entry name" value="translation initiation factor eif-2b, domain 1"/>
    <property type="match status" value="1"/>
</dbReference>
<dbReference type="PANTHER" id="PTHR43475:SF1">
    <property type="entry name" value="METHYLTHIORIBOSE-1-PHOSPHATE ISOMERASE"/>
    <property type="match status" value="1"/>
</dbReference>
<dbReference type="RefSeq" id="WP_075066684.1">
    <property type="nucleotide sequence ID" value="NZ_LKAJ02000001.1"/>
</dbReference>
<dbReference type="SUPFAM" id="SSF100950">
    <property type="entry name" value="NagB/RpiA/CoA transferase-like"/>
    <property type="match status" value="1"/>
</dbReference>
<keyword evidence="5" id="KW-0486">Methionine biosynthesis</keyword>
<dbReference type="GO" id="GO:0019509">
    <property type="term" value="P:L-methionine salvage from methylthioadenosine"/>
    <property type="evidence" value="ECO:0007669"/>
    <property type="project" value="UniProtKB-UniRule"/>
</dbReference>
<sequence length="335" mass="36119">MQINLESLALRYQNGEVFVLDQQLLPLEEKWLACHTIDDMCDMIKALKVRGAPLIGIAAVFSLMQFVEQGATVAEVKAAAIKLVATRPTAVNLKNYMDTILQQLTTDPDVVLQIGQALFHEDVELCENIANHGANLISGDATIMTYCNTGSLATAGVGTALGVIKRAYLQQNVKHVYACETRPLLQGGRLTAWELSKANIPHTLICDNMAAMVMAQGKINGILVGADRIAKNGDTANKIGTYSLAVLAKHHGIPFYVVAPYTTLDPKCASGKEIEIELRNADEVKGALGKITWAPTQSEVYNPSFDVTPAELISGFILDVGVFAPKYLSECGALC</sequence>
<dbReference type="InterPro" id="IPR027363">
    <property type="entry name" value="M1Pi_N"/>
</dbReference>
<evidence type="ECO:0000256" key="5">
    <source>
        <dbReference type="HAMAP-Rule" id="MF_01678"/>
    </source>
</evidence>
<dbReference type="Pfam" id="PF01008">
    <property type="entry name" value="IF-2B"/>
    <property type="match status" value="1"/>
</dbReference>
<dbReference type="Proteomes" id="UP000051497">
    <property type="component" value="Unassembled WGS sequence"/>
</dbReference>
<name>A0A0Q9YXH3_9GAMM</name>
<reference evidence="7" key="3">
    <citation type="submission" date="2021-06" db="EMBL/GenBank/DDBJ databases">
        <title>Genomic Description and Analysis of Intracellular Bacteria, Candidatus Berkiella cookevillensis and Candidatus Berkiella aquae.</title>
        <authorList>
            <person name="Kidane D.T."/>
            <person name="Mehari Y.T."/>
            <person name="Rice F.C."/>
            <person name="Arivett B.A."/>
            <person name="Farone A.L."/>
            <person name="Berk S.G."/>
            <person name="Farone M.B."/>
        </authorList>
    </citation>
    <scope>NUCLEOTIDE SEQUENCE</scope>
    <source>
        <strain evidence="7">HT99</strain>
    </source>
</reference>
<dbReference type="FunFam" id="1.20.120.420:FF:000003">
    <property type="entry name" value="Methylthioribose-1-phosphate isomerase"/>
    <property type="match status" value="1"/>
</dbReference>
<dbReference type="OrthoDB" id="9803436at2"/>
<evidence type="ECO:0000313" key="6">
    <source>
        <dbReference type="EMBL" id="KRG20840.1"/>
    </source>
</evidence>
<keyword evidence="5" id="KW-0028">Amino-acid biosynthesis</keyword>
<organism evidence="6">
    <name type="scientific">Candidatus Berkiella aquae</name>
    <dbReference type="NCBI Taxonomy" id="295108"/>
    <lineage>
        <taxon>Bacteria</taxon>
        <taxon>Pseudomonadati</taxon>
        <taxon>Pseudomonadota</taxon>
        <taxon>Gammaproteobacteria</taxon>
        <taxon>Candidatus Berkiellales</taxon>
        <taxon>Candidatus Berkiellaceae</taxon>
        <taxon>Candidatus Berkiella</taxon>
    </lineage>
</organism>
<gene>
    <name evidence="5 6" type="primary">mtnA</name>
    <name evidence="7" type="ORF">HT99x_007710</name>
    <name evidence="6" type="ORF">HT99x_02057</name>
</gene>
<dbReference type="InterPro" id="IPR037171">
    <property type="entry name" value="NagB/RpiA_transferase-like"/>
</dbReference>
<dbReference type="HAMAP" id="MF_01678">
    <property type="entry name" value="Salvage_MtnA"/>
    <property type="match status" value="1"/>
</dbReference>
<evidence type="ECO:0000256" key="1">
    <source>
        <dbReference type="ARBA" id="ARBA00023235"/>
    </source>
</evidence>
<evidence type="ECO:0000313" key="8">
    <source>
        <dbReference type="Proteomes" id="UP000051497"/>
    </source>
</evidence>
<comment type="catalytic activity">
    <reaction evidence="2">
        <text>5-deoxy-alpha-D-ribose 1-phosphate = 5-deoxy-D-ribulose 1-phosphate</text>
        <dbReference type="Rhea" id="RHEA:61296"/>
        <dbReference type="ChEBI" id="CHEBI:58749"/>
        <dbReference type="ChEBI" id="CHEBI:144504"/>
    </reaction>
    <physiologicalReaction direction="left-to-right" evidence="2">
        <dbReference type="Rhea" id="RHEA:61297"/>
    </physiologicalReaction>
</comment>
<dbReference type="PATRIC" id="fig|1590043.3.peg.2099"/>
<feature type="binding site" evidence="5">
    <location>
        <position position="87"/>
    </location>
    <ligand>
        <name>substrate</name>
    </ligand>
</feature>
<comment type="catalytic activity">
    <reaction evidence="3">
        <text>5-(methylsulfanyl)-alpha-D-ribose 1-phosphate = 5-(methylsulfanyl)-D-ribulose 1-phosphate</text>
        <dbReference type="Rhea" id="RHEA:19989"/>
        <dbReference type="ChEBI" id="CHEBI:58533"/>
        <dbReference type="ChEBI" id="CHEBI:58548"/>
        <dbReference type="EC" id="5.3.1.23"/>
    </reaction>
    <physiologicalReaction direction="left-to-right" evidence="3">
        <dbReference type="Rhea" id="RHEA:19990"/>
    </physiologicalReaction>
</comment>
<dbReference type="PANTHER" id="PTHR43475">
    <property type="entry name" value="METHYLTHIORIBOSE-1-PHOSPHATE ISOMERASE"/>
    <property type="match status" value="1"/>
</dbReference>
<dbReference type="Gene3D" id="3.40.50.10470">
    <property type="entry name" value="Translation initiation factor eif-2b, domain 2"/>
    <property type="match status" value="1"/>
</dbReference>
<dbReference type="InterPro" id="IPR011559">
    <property type="entry name" value="Initiation_fac_2B_a/b/d"/>
</dbReference>
<evidence type="ECO:0000313" key="7">
    <source>
        <dbReference type="EMBL" id="MCS5711317.1"/>
    </source>
</evidence>
<dbReference type="InterPro" id="IPR000649">
    <property type="entry name" value="IF-2B-related"/>
</dbReference>
<dbReference type="EMBL" id="LKAJ02000001">
    <property type="protein sequence ID" value="MCS5711317.1"/>
    <property type="molecule type" value="Genomic_DNA"/>
</dbReference>
<evidence type="ECO:0000256" key="3">
    <source>
        <dbReference type="ARBA" id="ARBA00051169"/>
    </source>
</evidence>
<dbReference type="EC" id="5.3.1.23" evidence="5"/>
<feature type="binding site" evidence="5">
    <location>
        <begin position="237"/>
        <end position="238"/>
    </location>
    <ligand>
        <name>substrate</name>
    </ligand>
</feature>
<accession>A0A0Q9YXH3</accession>
<dbReference type="NCBIfam" id="TIGR00524">
    <property type="entry name" value="eIF-2B_rel"/>
    <property type="match status" value="1"/>
</dbReference>
<proteinExistence type="inferred from homology"/>
<dbReference type="FunFam" id="3.40.50.10470:FF:000006">
    <property type="entry name" value="Methylthioribose-1-phosphate isomerase"/>
    <property type="match status" value="1"/>
</dbReference>
<comment type="caution">
    <text evidence="6">The sequence shown here is derived from an EMBL/GenBank/DDBJ whole genome shotgun (WGS) entry which is preliminary data.</text>
</comment>
<feature type="active site" description="Proton donor" evidence="5">
    <location>
        <position position="227"/>
    </location>
</feature>
<dbReference type="InterPro" id="IPR005251">
    <property type="entry name" value="IF-M1Pi"/>
</dbReference>
<protein>
    <recommendedName>
        <fullName evidence="5">Methylthioribose-1-phosphate isomerase</fullName>
        <shortName evidence="5">M1Pi</shortName>
        <shortName evidence="5">MTR-1-P isomerase</shortName>
        <ecNumber evidence="5">5.3.1.23</ecNumber>
    </recommendedName>
    <alternativeName>
        <fullName evidence="5">S-methyl-5-thioribose-1-phosphate isomerase</fullName>
    </alternativeName>
</protein>
<keyword evidence="8" id="KW-1185">Reference proteome</keyword>